<feature type="region of interest" description="Disordered" evidence="1">
    <location>
        <begin position="109"/>
        <end position="146"/>
    </location>
</feature>
<sequence length="146" mass="16631">MQEAQSDYWLIEDLKSILDVPKAKIDSHKTFDSLELSVNVEECAQRNDKTNRTGKTSRKGMVWIFLKQKLRKEYGFRKPQSGHQQVWRAVPSRLLPRCRLSSSSVYECISEDSPTSPNRHPVPASSDMTTIKNSTEIKRQGVAAPP</sequence>
<dbReference type="Proteomes" id="UP001214576">
    <property type="component" value="Unassembled WGS sequence"/>
</dbReference>
<gene>
    <name evidence="2" type="ORF">MG293_009771</name>
</gene>
<name>A0AAD4Y7J2_OVIAM</name>
<organism evidence="2 3">
    <name type="scientific">Ovis ammon polii</name>
    <dbReference type="NCBI Taxonomy" id="230172"/>
    <lineage>
        <taxon>Eukaryota</taxon>
        <taxon>Metazoa</taxon>
        <taxon>Chordata</taxon>
        <taxon>Craniata</taxon>
        <taxon>Vertebrata</taxon>
        <taxon>Euteleostomi</taxon>
        <taxon>Mammalia</taxon>
        <taxon>Eutheria</taxon>
        <taxon>Laurasiatheria</taxon>
        <taxon>Artiodactyla</taxon>
        <taxon>Ruminantia</taxon>
        <taxon>Pecora</taxon>
        <taxon>Bovidae</taxon>
        <taxon>Caprinae</taxon>
        <taxon>Ovis</taxon>
    </lineage>
</organism>
<dbReference type="AlphaFoldDB" id="A0AAD4Y7J2"/>
<evidence type="ECO:0000313" key="3">
    <source>
        <dbReference type="Proteomes" id="UP001214576"/>
    </source>
</evidence>
<proteinExistence type="predicted"/>
<reference evidence="2" key="1">
    <citation type="submission" date="2022-03" db="EMBL/GenBank/DDBJ databases">
        <title>Genomic analyses of argali, domestic sheep and their hybrids provide insights into chromosomal evolution, heterosis and genetic basis of agronomic traits.</title>
        <authorList>
            <person name="Li M."/>
        </authorList>
    </citation>
    <scope>NUCLEOTIDE SEQUENCE</scope>
    <source>
        <strain evidence="2">CAU-MHL-2022a</strain>
        <tissue evidence="2">Skin</tissue>
    </source>
</reference>
<comment type="caution">
    <text evidence="2">The sequence shown here is derived from an EMBL/GenBank/DDBJ whole genome shotgun (WGS) entry which is preliminary data.</text>
</comment>
<evidence type="ECO:0000256" key="1">
    <source>
        <dbReference type="SAM" id="MobiDB-lite"/>
    </source>
</evidence>
<keyword evidence="3" id="KW-1185">Reference proteome</keyword>
<evidence type="ECO:0000313" key="2">
    <source>
        <dbReference type="EMBL" id="KAI4540730.1"/>
    </source>
</evidence>
<accession>A0AAD4Y7J2</accession>
<protein>
    <submittedName>
        <fullName evidence="2">Uncharacterized protein</fullName>
    </submittedName>
</protein>
<dbReference type="EMBL" id="JAKZEL010000009">
    <property type="protein sequence ID" value="KAI4540730.1"/>
    <property type="molecule type" value="Genomic_DNA"/>
</dbReference>